<evidence type="ECO:0000256" key="9">
    <source>
        <dbReference type="PROSITE-ProRule" id="PRU00176"/>
    </source>
</evidence>
<dbReference type="InterPro" id="IPR035542">
    <property type="entry name" value="CRIP"/>
</dbReference>
<evidence type="ECO:0000256" key="3">
    <source>
        <dbReference type="ARBA" id="ARBA00004123"/>
    </source>
</evidence>
<dbReference type="GO" id="GO:0003723">
    <property type="term" value="F:RNA binding"/>
    <property type="evidence" value="ECO:0007669"/>
    <property type="project" value="UniProtKB-UniRule"/>
</dbReference>
<dbReference type="GO" id="GO:0005634">
    <property type="term" value="C:nucleus"/>
    <property type="evidence" value="ECO:0007669"/>
    <property type="project" value="UniProtKB-SubCell"/>
</dbReference>
<sequence length="342" mass="38907">MSILLQTSIGNLVIDLYTKDSPVECTNFIKLCKLKYYTFAPFYYVKRDLLGEFGDPLYPLSKQGRSVWSVVDADMPAQFKLHRNGKRPIHKGDVSFRVTSQVSNEQFGTSIVSITLGDLDPRKGTLPGVVFGKVVEGLDILDKLNKAIVDGEFRPLQDIRIHRTYVLDDPFEDISGMSGDVPPTPEPSEEQISTIRLDDVEQVKLEDEAHEMTQEEIRERKQREALSKALTLEIIGDLPSAEAKPMENVLFVCKLNRLTRDEDLETIFARFGAITSCEVIRDKSTGESLQYAFIEYEDKRSCEAAYFKMDGALIDDRRIHVDFSQSVSKLASVWQKQRVLRR</sequence>
<evidence type="ECO:0000256" key="1">
    <source>
        <dbReference type="ARBA" id="ARBA00000971"/>
    </source>
</evidence>
<dbReference type="OrthoDB" id="2083at2759"/>
<keyword evidence="6 10" id="KW-0697">Rotamase</keyword>
<evidence type="ECO:0000256" key="2">
    <source>
        <dbReference type="ARBA" id="ARBA00002388"/>
    </source>
</evidence>
<dbReference type="InterPro" id="IPR000504">
    <property type="entry name" value="RRM_dom"/>
</dbReference>
<dbReference type="PANTHER" id="PTHR45843">
    <property type="entry name" value="PEPTIDYL-PROLYL CIS-TRANS ISOMERASE-LIKE 4"/>
    <property type="match status" value="1"/>
</dbReference>
<comment type="similarity">
    <text evidence="4 10">Belongs to the cyclophilin-type PPIase family. PPIL4 subfamily.</text>
</comment>
<dbReference type="Gene3D" id="2.40.100.10">
    <property type="entry name" value="Cyclophilin-like"/>
    <property type="match status" value="1"/>
</dbReference>
<reference evidence="13 14" key="1">
    <citation type="journal article" date="2016" name="Proc. Natl. Acad. Sci. U.S.A.">
        <title>Comparative genomics of biotechnologically important yeasts.</title>
        <authorList>
            <person name="Riley R."/>
            <person name="Haridas S."/>
            <person name="Wolfe K.H."/>
            <person name="Lopes M.R."/>
            <person name="Hittinger C.T."/>
            <person name="Goeker M."/>
            <person name="Salamov A.A."/>
            <person name="Wisecaver J.H."/>
            <person name="Long T.M."/>
            <person name="Calvey C.H."/>
            <person name="Aerts A.L."/>
            <person name="Barry K.W."/>
            <person name="Choi C."/>
            <person name="Clum A."/>
            <person name="Coughlan A.Y."/>
            <person name="Deshpande S."/>
            <person name="Douglass A.P."/>
            <person name="Hanson S.J."/>
            <person name="Klenk H.-P."/>
            <person name="LaButti K.M."/>
            <person name="Lapidus A."/>
            <person name="Lindquist E.A."/>
            <person name="Lipzen A.M."/>
            <person name="Meier-Kolthoff J.P."/>
            <person name="Ohm R.A."/>
            <person name="Otillar R.P."/>
            <person name="Pangilinan J.L."/>
            <person name="Peng Y."/>
            <person name="Rokas A."/>
            <person name="Rosa C.A."/>
            <person name="Scheuner C."/>
            <person name="Sibirny A.A."/>
            <person name="Slot J.C."/>
            <person name="Stielow J.B."/>
            <person name="Sun H."/>
            <person name="Kurtzman C.P."/>
            <person name="Blackwell M."/>
            <person name="Grigoriev I.V."/>
            <person name="Jeffries T.W."/>
        </authorList>
    </citation>
    <scope>NUCLEOTIDE SEQUENCE [LARGE SCALE GENOMIC DNA]</scope>
    <source>
        <strain evidence="14">ATCC 18201 / CBS 1600 / BCRC 20928 / JCM 3617 / NBRC 0987 / NRRL Y-1542</strain>
    </source>
</reference>
<dbReference type="InterPro" id="IPR029000">
    <property type="entry name" value="Cyclophilin-like_dom_sf"/>
</dbReference>
<dbReference type="Pfam" id="PF00076">
    <property type="entry name" value="RRM_1"/>
    <property type="match status" value="1"/>
</dbReference>
<organism evidence="13 14">
    <name type="scientific">Cyberlindnera jadinii (strain ATCC 18201 / CBS 1600 / BCRC 20928 / JCM 3617 / NBRC 0987 / NRRL Y-1542)</name>
    <name type="common">Torula yeast</name>
    <name type="synonym">Candida utilis</name>
    <dbReference type="NCBI Taxonomy" id="983966"/>
    <lineage>
        <taxon>Eukaryota</taxon>
        <taxon>Fungi</taxon>
        <taxon>Dikarya</taxon>
        <taxon>Ascomycota</taxon>
        <taxon>Saccharomycotina</taxon>
        <taxon>Saccharomycetes</taxon>
        <taxon>Phaffomycetales</taxon>
        <taxon>Phaffomycetaceae</taxon>
        <taxon>Cyberlindnera</taxon>
    </lineage>
</organism>
<comment type="function">
    <text evidence="2 10">PPIases accelerate the folding of proteins. It catalyzes the cis-trans isomerization of proline imidic peptide bonds in oligopeptides.</text>
</comment>
<comment type="catalytic activity">
    <reaction evidence="1 10">
        <text>[protein]-peptidylproline (omega=180) = [protein]-peptidylproline (omega=0)</text>
        <dbReference type="Rhea" id="RHEA:16237"/>
        <dbReference type="Rhea" id="RHEA-COMP:10747"/>
        <dbReference type="Rhea" id="RHEA-COMP:10748"/>
        <dbReference type="ChEBI" id="CHEBI:83833"/>
        <dbReference type="ChEBI" id="CHEBI:83834"/>
        <dbReference type="EC" id="5.2.1.8"/>
    </reaction>
</comment>
<feature type="domain" description="PPIase cyclophilin-type" evidence="11">
    <location>
        <begin position="6"/>
        <end position="166"/>
    </location>
</feature>
<evidence type="ECO:0000256" key="6">
    <source>
        <dbReference type="ARBA" id="ARBA00023110"/>
    </source>
</evidence>
<dbReference type="Gene3D" id="3.30.70.330">
    <property type="match status" value="1"/>
</dbReference>
<feature type="domain" description="RRM" evidence="12">
    <location>
        <begin position="248"/>
        <end position="326"/>
    </location>
</feature>
<dbReference type="InterPro" id="IPR035979">
    <property type="entry name" value="RBD_domain_sf"/>
</dbReference>
<keyword evidence="8 10" id="KW-0539">Nucleus</keyword>
<dbReference type="CDD" id="cd12235">
    <property type="entry name" value="RRM_PPIL4"/>
    <property type="match status" value="1"/>
</dbReference>
<dbReference type="PROSITE" id="PS50102">
    <property type="entry name" value="RRM"/>
    <property type="match status" value="1"/>
</dbReference>
<dbReference type="GO" id="GO:0003755">
    <property type="term" value="F:peptidyl-prolyl cis-trans isomerase activity"/>
    <property type="evidence" value="ECO:0007669"/>
    <property type="project" value="UniProtKB-UniRule"/>
</dbReference>
<dbReference type="EC" id="5.2.1.8" evidence="10"/>
<dbReference type="SUPFAM" id="SSF54928">
    <property type="entry name" value="RNA-binding domain, RBD"/>
    <property type="match status" value="1"/>
</dbReference>
<accession>A0A1E4S422</accession>
<proteinExistence type="inferred from homology"/>
<evidence type="ECO:0000256" key="5">
    <source>
        <dbReference type="ARBA" id="ARBA00022884"/>
    </source>
</evidence>
<keyword evidence="5 9" id="KW-0694">RNA-binding</keyword>
<evidence type="ECO:0000313" key="14">
    <source>
        <dbReference type="Proteomes" id="UP000094389"/>
    </source>
</evidence>
<evidence type="ECO:0000259" key="11">
    <source>
        <dbReference type="PROSITE" id="PS50072"/>
    </source>
</evidence>
<keyword evidence="14" id="KW-1185">Reference proteome</keyword>
<dbReference type="SMART" id="SM00360">
    <property type="entry name" value="RRM"/>
    <property type="match status" value="1"/>
</dbReference>
<comment type="subcellular location">
    <subcellularLocation>
        <location evidence="3 10">Nucleus</location>
    </subcellularLocation>
</comment>
<dbReference type="EMBL" id="KV453928">
    <property type="protein sequence ID" value="ODV74277.1"/>
    <property type="molecule type" value="Genomic_DNA"/>
</dbReference>
<evidence type="ECO:0000256" key="8">
    <source>
        <dbReference type="ARBA" id="ARBA00023242"/>
    </source>
</evidence>
<evidence type="ECO:0000256" key="4">
    <source>
        <dbReference type="ARBA" id="ARBA00010739"/>
    </source>
</evidence>
<dbReference type="STRING" id="983966.A0A1E4S422"/>
<dbReference type="InterPro" id="IPR012677">
    <property type="entry name" value="Nucleotide-bd_a/b_plait_sf"/>
</dbReference>
<dbReference type="SUPFAM" id="SSF50891">
    <property type="entry name" value="Cyclophilin-like"/>
    <property type="match status" value="1"/>
</dbReference>
<protein>
    <recommendedName>
        <fullName evidence="10">Peptidyl-prolyl cis-trans isomerase</fullName>
        <shortName evidence="10">PPIase</shortName>
        <ecNumber evidence="10">5.2.1.8</ecNumber>
    </recommendedName>
</protein>
<keyword evidence="7 10" id="KW-0413">Isomerase</keyword>
<evidence type="ECO:0000256" key="10">
    <source>
        <dbReference type="RuleBase" id="RU365081"/>
    </source>
</evidence>
<evidence type="ECO:0000259" key="12">
    <source>
        <dbReference type="PROSITE" id="PS50102"/>
    </source>
</evidence>
<dbReference type="PANTHER" id="PTHR45843:SF1">
    <property type="entry name" value="PEPTIDYL-PROLYL CIS-TRANS ISOMERASE-LIKE 4"/>
    <property type="match status" value="1"/>
</dbReference>
<dbReference type="AlphaFoldDB" id="A0A1E4S422"/>
<dbReference type="PROSITE" id="PS50072">
    <property type="entry name" value="CSA_PPIASE_2"/>
    <property type="match status" value="1"/>
</dbReference>
<evidence type="ECO:0000313" key="13">
    <source>
        <dbReference type="EMBL" id="ODV74277.1"/>
    </source>
</evidence>
<dbReference type="InterPro" id="IPR002130">
    <property type="entry name" value="Cyclophilin-type_PPIase_dom"/>
</dbReference>
<evidence type="ECO:0000256" key="7">
    <source>
        <dbReference type="ARBA" id="ARBA00023235"/>
    </source>
</evidence>
<dbReference type="RefSeq" id="XP_020071316.1">
    <property type="nucleotide sequence ID" value="XM_020214713.1"/>
</dbReference>
<dbReference type="Proteomes" id="UP000094389">
    <property type="component" value="Unassembled WGS sequence"/>
</dbReference>
<dbReference type="GeneID" id="30989109"/>
<name>A0A1E4S422_CYBJN</name>
<gene>
    <name evidence="13" type="ORF">CYBJADRAFT_166975</name>
</gene>
<dbReference type="Pfam" id="PF00160">
    <property type="entry name" value="Pro_isomerase"/>
    <property type="match status" value="1"/>
</dbReference>
<dbReference type="OMA" id="APKCCEN"/>